<evidence type="ECO:0000313" key="2">
    <source>
        <dbReference type="Proteomes" id="UP001055811"/>
    </source>
</evidence>
<accession>A0ACB8YYS6</accession>
<proteinExistence type="predicted"/>
<keyword evidence="2" id="KW-1185">Reference proteome</keyword>
<reference evidence="1 2" key="2">
    <citation type="journal article" date="2022" name="Mol. Ecol. Resour.">
        <title>The genomes of chicory, endive, great burdock and yacon provide insights into Asteraceae paleo-polyploidization history and plant inulin production.</title>
        <authorList>
            <person name="Fan W."/>
            <person name="Wang S."/>
            <person name="Wang H."/>
            <person name="Wang A."/>
            <person name="Jiang F."/>
            <person name="Liu H."/>
            <person name="Zhao H."/>
            <person name="Xu D."/>
            <person name="Zhang Y."/>
        </authorList>
    </citation>
    <scope>NUCLEOTIDE SEQUENCE [LARGE SCALE GENOMIC DNA]</scope>
    <source>
        <strain evidence="2">cv. Punajuju</strain>
        <tissue evidence="1">Leaves</tissue>
    </source>
</reference>
<gene>
    <name evidence="1" type="ORF">L2E82_48757</name>
</gene>
<dbReference type="EMBL" id="CM042017">
    <property type="protein sequence ID" value="KAI3690620.1"/>
    <property type="molecule type" value="Genomic_DNA"/>
</dbReference>
<name>A0ACB8YYS6_CICIN</name>
<evidence type="ECO:0000313" key="1">
    <source>
        <dbReference type="EMBL" id="KAI3690620.1"/>
    </source>
</evidence>
<dbReference type="Proteomes" id="UP001055811">
    <property type="component" value="Linkage Group LG09"/>
</dbReference>
<organism evidence="1 2">
    <name type="scientific">Cichorium intybus</name>
    <name type="common">Chicory</name>
    <dbReference type="NCBI Taxonomy" id="13427"/>
    <lineage>
        <taxon>Eukaryota</taxon>
        <taxon>Viridiplantae</taxon>
        <taxon>Streptophyta</taxon>
        <taxon>Embryophyta</taxon>
        <taxon>Tracheophyta</taxon>
        <taxon>Spermatophyta</taxon>
        <taxon>Magnoliopsida</taxon>
        <taxon>eudicotyledons</taxon>
        <taxon>Gunneridae</taxon>
        <taxon>Pentapetalae</taxon>
        <taxon>asterids</taxon>
        <taxon>campanulids</taxon>
        <taxon>Asterales</taxon>
        <taxon>Asteraceae</taxon>
        <taxon>Cichorioideae</taxon>
        <taxon>Cichorieae</taxon>
        <taxon>Cichoriinae</taxon>
        <taxon>Cichorium</taxon>
    </lineage>
</organism>
<sequence>MERRYSVGRGSWKDAGFHLAATIATPATYAPLPFVVSSLGWPLGTVFDVYKLCLKYLLVVNLDWIYADKIFNGVFLKVNKATLNMLHRMEPYVTYGYPNLKIVKELIYKRGYGKLNKQRIPLTDNSIVEQVIAGSFFADAKKPKSSGVPSPAALPNMLTFGGGAFLSQL</sequence>
<reference evidence="2" key="1">
    <citation type="journal article" date="2022" name="Mol. Ecol. Resour.">
        <title>The genomes of chicory, endive, great burdock and yacon provide insights into Asteraceae palaeo-polyploidization history and plant inulin production.</title>
        <authorList>
            <person name="Fan W."/>
            <person name="Wang S."/>
            <person name="Wang H."/>
            <person name="Wang A."/>
            <person name="Jiang F."/>
            <person name="Liu H."/>
            <person name="Zhao H."/>
            <person name="Xu D."/>
            <person name="Zhang Y."/>
        </authorList>
    </citation>
    <scope>NUCLEOTIDE SEQUENCE [LARGE SCALE GENOMIC DNA]</scope>
    <source>
        <strain evidence="2">cv. Punajuju</strain>
    </source>
</reference>
<comment type="caution">
    <text evidence="1">The sequence shown here is derived from an EMBL/GenBank/DDBJ whole genome shotgun (WGS) entry which is preliminary data.</text>
</comment>
<protein>
    <submittedName>
        <fullName evidence="1">Uncharacterized protein</fullName>
    </submittedName>
</protein>